<keyword evidence="2" id="KW-1185">Reference proteome</keyword>
<gene>
    <name evidence="1" type="ORF">CLAFUR5_02454</name>
</gene>
<evidence type="ECO:0000313" key="1">
    <source>
        <dbReference type="EMBL" id="UJO13703.1"/>
    </source>
</evidence>
<evidence type="ECO:0000313" key="2">
    <source>
        <dbReference type="Proteomes" id="UP000756132"/>
    </source>
</evidence>
<name>A0A9Q8LBH3_PASFU</name>
<dbReference type="RefSeq" id="XP_047758069.1">
    <property type="nucleotide sequence ID" value="XM_047901602.1"/>
</dbReference>
<reference evidence="1" key="1">
    <citation type="submission" date="2021-12" db="EMBL/GenBank/DDBJ databases">
        <authorList>
            <person name="Zaccaron A."/>
            <person name="Stergiopoulos I."/>
        </authorList>
    </citation>
    <scope>NUCLEOTIDE SEQUENCE</scope>
    <source>
        <strain evidence="1">Race5_Kim</strain>
    </source>
</reference>
<proteinExistence type="predicted"/>
<dbReference type="EMBL" id="CP090164">
    <property type="protein sequence ID" value="UJO13703.1"/>
    <property type="molecule type" value="Genomic_DNA"/>
</dbReference>
<dbReference type="Proteomes" id="UP000756132">
    <property type="component" value="Chromosome 2"/>
</dbReference>
<dbReference type="AlphaFoldDB" id="A0A9Q8LBH3"/>
<sequence length="425" mass="47633">MSGRTARVADTQSDTILKIDTEDIGNNTLQEVQNPDQPIPLHYPIEQLLLIPESFFQHWTEDLKFDELKGLAMGQDGKGLDRKGFYMQACLNFKGEPIRNAFVHEDRYGPCRFQTVRDLFYSDELDQAHAHGSCPILHLVLQYRRMQLQPQIDGPQLFDDTFGKRPKLFVLLIRYSWLSNALVPHPYNRSGGIDEAALWDTRVNPTANHVMTMDMEDAGPHTGVNDNIPSEPFEEFSLIGNVAHKGETNSMGQPMMTYNSFVRNINIPREPRARKVHLAVRVVNHLHTLGFGNIFLPRNIFIGTGKLKAGTTDRVRGAILNTMNANATSYPPADANDSMVKILTPEAVKRWTIKIWVMPQMSRVARKLFLCDDAQDWNEYINPALAKNGAYRLYVEAHFVPTPASSGGAVVDTSVADGGDPSGST</sequence>
<dbReference type="GeneID" id="71982332"/>
<accession>A0A9Q8LBH3</accession>
<organism evidence="1 2">
    <name type="scientific">Passalora fulva</name>
    <name type="common">Tomato leaf mold</name>
    <name type="synonym">Cladosporium fulvum</name>
    <dbReference type="NCBI Taxonomy" id="5499"/>
    <lineage>
        <taxon>Eukaryota</taxon>
        <taxon>Fungi</taxon>
        <taxon>Dikarya</taxon>
        <taxon>Ascomycota</taxon>
        <taxon>Pezizomycotina</taxon>
        <taxon>Dothideomycetes</taxon>
        <taxon>Dothideomycetidae</taxon>
        <taxon>Mycosphaerellales</taxon>
        <taxon>Mycosphaerellaceae</taxon>
        <taxon>Fulvia</taxon>
    </lineage>
</organism>
<dbReference type="KEGG" id="ffu:CLAFUR5_02454"/>
<reference evidence="1" key="2">
    <citation type="journal article" date="2022" name="Microb. Genom.">
        <title>A chromosome-scale genome assembly of the tomato pathogen Cladosporium fulvum reveals a compartmentalized genome architecture and the presence of a dispensable chromosome.</title>
        <authorList>
            <person name="Zaccaron A.Z."/>
            <person name="Chen L.H."/>
            <person name="Samaras A."/>
            <person name="Stergiopoulos I."/>
        </authorList>
    </citation>
    <scope>NUCLEOTIDE SEQUENCE</scope>
    <source>
        <strain evidence="1">Race5_Kim</strain>
    </source>
</reference>
<protein>
    <submittedName>
        <fullName evidence="1">Uncharacterized protein</fullName>
    </submittedName>
</protein>